<dbReference type="GO" id="GO:0016263">
    <property type="term" value="F:glycoprotein-N-acetylgalactosamine 3-beta-galactosyltransferase activity"/>
    <property type="evidence" value="ECO:0007669"/>
    <property type="project" value="UniProtKB-EC"/>
</dbReference>
<evidence type="ECO:0000256" key="1">
    <source>
        <dbReference type="ARBA" id="ARBA00004606"/>
    </source>
</evidence>
<sequence length="342" mass="39339">MYFDISCGHQTGNSHFFVRCNGGDMFPILISKLHRKIHKAKTKIWLMCILTCTVALVVSYFILQKILFSQKLENSNDIPKSPLIRKNSEVSERILCYVPLVREKLRVAKVIKETWGSNCDELVFYGDTDNSELNIKNINVTEKYELLWGKTKAILVHLHNNYANGFDWFIKADDDTFVILENLRQFVYKLKPSEKDLPLWFGFKMKHQKMKNGYMSGGAGYVMNEKALSKFALFVEKHKDKDFVQYEPSKMERPEGCKTTTNEGIEDLELGRCFHSLGIGDIPTHDHLGRHRFLPISLLAMMSGNVDSGHWIWSQSWHPIKLGLGKGIARLISDFVGIKCIE</sequence>
<evidence type="ECO:0000256" key="9">
    <source>
        <dbReference type="ARBA" id="ARBA00022968"/>
    </source>
</evidence>
<evidence type="ECO:0000256" key="6">
    <source>
        <dbReference type="ARBA" id="ARBA00022679"/>
    </source>
</evidence>
<feature type="transmembrane region" description="Helical" evidence="12">
    <location>
        <begin position="44"/>
        <end position="63"/>
    </location>
</feature>
<proteinExistence type="inferred from homology"/>
<dbReference type="InterPro" id="IPR026050">
    <property type="entry name" value="C1GALT1/C1GALT1_chp1"/>
</dbReference>
<dbReference type="EMBL" id="LNIX01000001">
    <property type="protein sequence ID" value="OXA64814.1"/>
    <property type="molecule type" value="Genomic_DNA"/>
</dbReference>
<keyword evidence="10 12" id="KW-1133">Transmembrane helix</keyword>
<keyword evidence="11 12" id="KW-0472">Membrane</keyword>
<evidence type="ECO:0000256" key="4">
    <source>
        <dbReference type="ARBA" id="ARBA00012557"/>
    </source>
</evidence>
<feature type="domain" description="Fringe-like glycosyltransferase" evidence="13">
    <location>
        <begin position="109"/>
        <end position="232"/>
    </location>
</feature>
<dbReference type="OMA" id="ANDHRIM"/>
<comment type="similarity">
    <text evidence="3">Belongs to the glycosyltransferase 31 family. Beta3-Gal-T subfamily.</text>
</comment>
<dbReference type="STRING" id="158441.A0A226F5V1"/>
<keyword evidence="5 14" id="KW-0328">Glycosyltransferase</keyword>
<protein>
    <recommendedName>
        <fullName evidence="4">N-acetylgalactosaminide beta-1,3-galactosyltransferase</fullName>
        <ecNumber evidence="4">2.4.1.122</ecNumber>
    </recommendedName>
</protein>
<keyword evidence="6 14" id="KW-0808">Transferase</keyword>
<keyword evidence="9" id="KW-0735">Signal-anchor</keyword>
<dbReference type="Gene3D" id="3.90.550.50">
    <property type="match status" value="1"/>
</dbReference>
<keyword evidence="8" id="KW-0547">Nucleotide-binding</keyword>
<comment type="pathway">
    <text evidence="2">Protein modification; protein glycosylation.</text>
</comment>
<evidence type="ECO:0000256" key="7">
    <source>
        <dbReference type="ARBA" id="ARBA00022692"/>
    </source>
</evidence>
<comment type="caution">
    <text evidence="14">The sequence shown here is derived from an EMBL/GenBank/DDBJ whole genome shotgun (WGS) entry which is preliminary data.</text>
</comment>
<dbReference type="OrthoDB" id="414175at2759"/>
<dbReference type="Proteomes" id="UP000198287">
    <property type="component" value="Unassembled WGS sequence"/>
</dbReference>
<evidence type="ECO:0000259" key="13">
    <source>
        <dbReference type="Pfam" id="PF02434"/>
    </source>
</evidence>
<evidence type="ECO:0000256" key="8">
    <source>
        <dbReference type="ARBA" id="ARBA00022741"/>
    </source>
</evidence>
<comment type="subcellular location">
    <subcellularLocation>
        <location evidence="1">Membrane</location>
        <topology evidence="1">Single-pass type II membrane protein</topology>
    </subcellularLocation>
</comment>
<evidence type="ECO:0000256" key="5">
    <source>
        <dbReference type="ARBA" id="ARBA00022676"/>
    </source>
</evidence>
<evidence type="ECO:0000256" key="12">
    <source>
        <dbReference type="SAM" id="Phobius"/>
    </source>
</evidence>
<evidence type="ECO:0000313" key="14">
    <source>
        <dbReference type="EMBL" id="OXA64814.1"/>
    </source>
</evidence>
<name>A0A226F5V1_FOLCA</name>
<dbReference type="GO" id="GO:0000166">
    <property type="term" value="F:nucleotide binding"/>
    <property type="evidence" value="ECO:0007669"/>
    <property type="project" value="UniProtKB-KW"/>
</dbReference>
<reference evidence="14 15" key="1">
    <citation type="submission" date="2015-12" db="EMBL/GenBank/DDBJ databases">
        <title>The genome of Folsomia candida.</title>
        <authorList>
            <person name="Faddeeva A."/>
            <person name="Derks M.F."/>
            <person name="Anvar Y."/>
            <person name="Smit S."/>
            <person name="Van Straalen N."/>
            <person name="Roelofs D."/>
        </authorList>
    </citation>
    <scope>NUCLEOTIDE SEQUENCE [LARGE SCALE GENOMIC DNA]</scope>
    <source>
        <strain evidence="14 15">VU population</strain>
        <tissue evidence="14">Whole body</tissue>
    </source>
</reference>
<dbReference type="Pfam" id="PF02434">
    <property type="entry name" value="Fringe"/>
    <property type="match status" value="1"/>
</dbReference>
<dbReference type="InterPro" id="IPR003378">
    <property type="entry name" value="Fringe-like_glycosylTrfase"/>
</dbReference>
<dbReference type="PANTHER" id="PTHR23033">
    <property type="entry name" value="BETA1,3-GALACTOSYLTRANSFERASE"/>
    <property type="match status" value="1"/>
</dbReference>
<organism evidence="14 15">
    <name type="scientific">Folsomia candida</name>
    <name type="common">Springtail</name>
    <dbReference type="NCBI Taxonomy" id="158441"/>
    <lineage>
        <taxon>Eukaryota</taxon>
        <taxon>Metazoa</taxon>
        <taxon>Ecdysozoa</taxon>
        <taxon>Arthropoda</taxon>
        <taxon>Hexapoda</taxon>
        <taxon>Collembola</taxon>
        <taxon>Entomobryomorpha</taxon>
        <taxon>Isotomoidea</taxon>
        <taxon>Isotomidae</taxon>
        <taxon>Proisotominae</taxon>
        <taxon>Folsomia</taxon>
    </lineage>
</organism>
<accession>A0A226F5V1</accession>
<dbReference type="PANTHER" id="PTHR23033:SF14">
    <property type="entry name" value="GLYCOPROTEIN-N-ACETYLGALACTOSAMINE 3-BETA-GALACTOSYLTRANSFERASE 1-RELATED"/>
    <property type="match status" value="1"/>
</dbReference>
<evidence type="ECO:0000313" key="15">
    <source>
        <dbReference type="Proteomes" id="UP000198287"/>
    </source>
</evidence>
<keyword evidence="7 12" id="KW-0812">Transmembrane</keyword>
<evidence type="ECO:0000256" key="2">
    <source>
        <dbReference type="ARBA" id="ARBA00004922"/>
    </source>
</evidence>
<evidence type="ECO:0000256" key="3">
    <source>
        <dbReference type="ARBA" id="ARBA00006462"/>
    </source>
</evidence>
<keyword evidence="15" id="KW-1185">Reference proteome</keyword>
<evidence type="ECO:0000256" key="11">
    <source>
        <dbReference type="ARBA" id="ARBA00023136"/>
    </source>
</evidence>
<dbReference type="GO" id="GO:0016020">
    <property type="term" value="C:membrane"/>
    <property type="evidence" value="ECO:0007669"/>
    <property type="project" value="UniProtKB-SubCell"/>
</dbReference>
<dbReference type="EC" id="2.4.1.122" evidence="4"/>
<gene>
    <name evidence="14" type="ORF">Fcan01_03105</name>
</gene>
<evidence type="ECO:0000256" key="10">
    <source>
        <dbReference type="ARBA" id="ARBA00022989"/>
    </source>
</evidence>
<dbReference type="AlphaFoldDB" id="A0A226F5V1"/>